<evidence type="ECO:0000313" key="2">
    <source>
        <dbReference type="EMBL" id="APZ94894.1"/>
    </source>
</evidence>
<dbReference type="AlphaFoldDB" id="A0A1P8WLG9"/>
<gene>
    <name evidence="2" type="ORF">Fuma_04544</name>
</gene>
<evidence type="ECO:0000313" key="3">
    <source>
        <dbReference type="Proteomes" id="UP000187735"/>
    </source>
</evidence>
<accession>A0A1P8WLG9</accession>
<sequence length="88" mass="10256">MKRACRFTFPEDHRSVRMQKPDGEKTEIKPFEASNFLNSVLSGSEWEPVRGWHVFRHSFISNCASQGVDQRFIDEWVGTQGQRALWAI</sequence>
<reference evidence="2 3" key="1">
    <citation type="journal article" date="2016" name="Front. Microbiol.">
        <title>Fuerstia marisgermanicae gen. nov., sp. nov., an Unusual Member of the Phylum Planctomycetes from the German Wadden Sea.</title>
        <authorList>
            <person name="Kohn T."/>
            <person name="Heuer A."/>
            <person name="Jogler M."/>
            <person name="Vollmers J."/>
            <person name="Boedeker C."/>
            <person name="Bunk B."/>
            <person name="Rast P."/>
            <person name="Borchert D."/>
            <person name="Glockner I."/>
            <person name="Freese H.M."/>
            <person name="Klenk H.P."/>
            <person name="Overmann J."/>
            <person name="Kaster A.K."/>
            <person name="Rohde M."/>
            <person name="Wiegand S."/>
            <person name="Jogler C."/>
        </authorList>
    </citation>
    <scope>NUCLEOTIDE SEQUENCE [LARGE SCALE GENOMIC DNA]</scope>
    <source>
        <strain evidence="2 3">NH11</strain>
    </source>
</reference>
<dbReference type="SUPFAM" id="SSF56349">
    <property type="entry name" value="DNA breaking-rejoining enzymes"/>
    <property type="match status" value="1"/>
</dbReference>
<evidence type="ECO:0000256" key="1">
    <source>
        <dbReference type="ARBA" id="ARBA00023172"/>
    </source>
</evidence>
<dbReference type="GO" id="GO:0015074">
    <property type="term" value="P:DNA integration"/>
    <property type="evidence" value="ECO:0007669"/>
    <property type="project" value="InterPro"/>
</dbReference>
<keyword evidence="3" id="KW-1185">Reference proteome</keyword>
<dbReference type="EMBL" id="CP017641">
    <property type="protein sequence ID" value="APZ94894.1"/>
    <property type="molecule type" value="Genomic_DNA"/>
</dbReference>
<proteinExistence type="predicted"/>
<dbReference type="STRING" id="1891926.Fuma_04544"/>
<dbReference type="KEGG" id="fmr:Fuma_04544"/>
<name>A0A1P8WLG9_9PLAN</name>
<dbReference type="Gene3D" id="1.10.443.10">
    <property type="entry name" value="Intergrase catalytic core"/>
    <property type="match status" value="1"/>
</dbReference>
<keyword evidence="1" id="KW-0233">DNA recombination</keyword>
<dbReference type="InterPro" id="IPR013762">
    <property type="entry name" value="Integrase-like_cat_sf"/>
</dbReference>
<organism evidence="2 3">
    <name type="scientific">Fuerstiella marisgermanici</name>
    <dbReference type="NCBI Taxonomy" id="1891926"/>
    <lineage>
        <taxon>Bacteria</taxon>
        <taxon>Pseudomonadati</taxon>
        <taxon>Planctomycetota</taxon>
        <taxon>Planctomycetia</taxon>
        <taxon>Planctomycetales</taxon>
        <taxon>Planctomycetaceae</taxon>
        <taxon>Fuerstiella</taxon>
    </lineage>
</organism>
<dbReference type="InterPro" id="IPR011010">
    <property type="entry name" value="DNA_brk_join_enz"/>
</dbReference>
<dbReference type="GO" id="GO:0006310">
    <property type="term" value="P:DNA recombination"/>
    <property type="evidence" value="ECO:0007669"/>
    <property type="project" value="UniProtKB-KW"/>
</dbReference>
<protein>
    <recommendedName>
        <fullName evidence="4">Tyr recombinase domain-containing protein</fullName>
    </recommendedName>
</protein>
<dbReference type="GO" id="GO:0003677">
    <property type="term" value="F:DNA binding"/>
    <property type="evidence" value="ECO:0007669"/>
    <property type="project" value="InterPro"/>
</dbReference>
<evidence type="ECO:0008006" key="4">
    <source>
        <dbReference type="Google" id="ProtNLM"/>
    </source>
</evidence>
<dbReference type="Proteomes" id="UP000187735">
    <property type="component" value="Chromosome"/>
</dbReference>